<accession>A0ABU5W2I3</accession>
<dbReference type="Proteomes" id="UP001302274">
    <property type="component" value="Unassembled WGS sequence"/>
</dbReference>
<dbReference type="EMBL" id="JAYGJQ010000002">
    <property type="protein sequence ID" value="MEA9358020.1"/>
    <property type="molecule type" value="Genomic_DNA"/>
</dbReference>
<dbReference type="Gene3D" id="3.60.15.10">
    <property type="entry name" value="Ribonuclease Z/Hydroxyacylglutathione hydrolase-like"/>
    <property type="match status" value="1"/>
</dbReference>
<dbReference type="InterPro" id="IPR024884">
    <property type="entry name" value="NAPE-PLD"/>
</dbReference>
<sequence length="322" mass="36210">MACSSSTEYKISDHYNGKKFFNTGDNEAPKSFLSVIKWKLTSSAADWPKKIDPPYAQATPVASSEKLIVTFVNHASFLIQVDGLNILTDPIWSKRAGPFSFAGPSRVHPPGIEFDKLPKIDIVLISHNHYDHMDSETIKMLEDKFSPRFIVPLANIEKMKSFGAKNIVELDWWDSLQINPDFKITLAPAKHWSSRTLADKSEALWGSFYIDSKKEKIYFAGDTGHGPHFAEIHKRLGTPTLSFLPIGAYEPRWFMKGMHMNPEEAVLAHLDLESKLSVGMHFGTFQLTDEAIDAPEKDLSMALDKLKVNNFKTIKPGSSLEL</sequence>
<dbReference type="PANTHER" id="PTHR15032">
    <property type="entry name" value="N-ACYL-PHOSPHATIDYLETHANOLAMINE-HYDROLYZING PHOSPHOLIPASE D"/>
    <property type="match status" value="1"/>
</dbReference>
<dbReference type="PIRSF" id="PIRSF038896">
    <property type="entry name" value="NAPE-PLD"/>
    <property type="match status" value="1"/>
</dbReference>
<proteinExistence type="predicted"/>
<gene>
    <name evidence="2" type="ORF">SHI21_17440</name>
</gene>
<organism evidence="2 3">
    <name type="scientific">Bacteriovorax antarcticus</name>
    <dbReference type="NCBI Taxonomy" id="3088717"/>
    <lineage>
        <taxon>Bacteria</taxon>
        <taxon>Pseudomonadati</taxon>
        <taxon>Bdellovibrionota</taxon>
        <taxon>Bacteriovoracia</taxon>
        <taxon>Bacteriovoracales</taxon>
        <taxon>Bacteriovoracaceae</taxon>
        <taxon>Bacteriovorax</taxon>
    </lineage>
</organism>
<evidence type="ECO:0000313" key="3">
    <source>
        <dbReference type="Proteomes" id="UP001302274"/>
    </source>
</evidence>
<comment type="caution">
    <text evidence="2">The sequence shown here is derived from an EMBL/GenBank/DDBJ whole genome shotgun (WGS) entry which is preliminary data.</text>
</comment>
<keyword evidence="3" id="KW-1185">Reference proteome</keyword>
<dbReference type="InterPro" id="IPR036866">
    <property type="entry name" value="RibonucZ/Hydroxyglut_hydro"/>
</dbReference>
<evidence type="ECO:0000313" key="2">
    <source>
        <dbReference type="EMBL" id="MEA9358020.1"/>
    </source>
</evidence>
<dbReference type="InterPro" id="IPR001279">
    <property type="entry name" value="Metallo-B-lactamas"/>
</dbReference>
<dbReference type="SUPFAM" id="SSF56281">
    <property type="entry name" value="Metallo-hydrolase/oxidoreductase"/>
    <property type="match status" value="1"/>
</dbReference>
<feature type="domain" description="Metallo-beta-lactamase" evidence="1">
    <location>
        <begin position="85"/>
        <end position="282"/>
    </location>
</feature>
<protein>
    <submittedName>
        <fullName evidence="2">MBL fold metallo-hydrolase</fullName>
    </submittedName>
</protein>
<evidence type="ECO:0000259" key="1">
    <source>
        <dbReference type="Pfam" id="PF12706"/>
    </source>
</evidence>
<dbReference type="Pfam" id="PF12706">
    <property type="entry name" value="Lactamase_B_2"/>
    <property type="match status" value="1"/>
</dbReference>
<reference evidence="2 3" key="1">
    <citation type="submission" date="2023-11" db="EMBL/GenBank/DDBJ databases">
        <title>A Novel Polar Bacteriovorax (B. antarcticus) Isolated from the Biocrust in Antarctica.</title>
        <authorList>
            <person name="Mun W."/>
            <person name="Choi S.Y."/>
            <person name="Mitchell R.J."/>
        </authorList>
    </citation>
    <scope>NUCLEOTIDE SEQUENCE [LARGE SCALE GENOMIC DNA]</scope>
    <source>
        <strain evidence="2 3">PP10</strain>
    </source>
</reference>
<name>A0ABU5W2I3_9BACT</name>
<dbReference type="RefSeq" id="WP_323578250.1">
    <property type="nucleotide sequence ID" value="NZ_JAYGJQ010000002.1"/>
</dbReference>
<dbReference type="PANTHER" id="PTHR15032:SF4">
    <property type="entry name" value="N-ACYL-PHOSPHATIDYLETHANOLAMINE-HYDROLYZING PHOSPHOLIPASE D"/>
    <property type="match status" value="1"/>
</dbReference>